<sequence>NNPYKEKAVKNGIQPPSGGCVLKQGVGGVEKQAPFQPPSGGCVLKRKEAVICIPD</sequence>
<proteinExistence type="predicted"/>
<dbReference type="AlphaFoldDB" id="D2ZVQ0"/>
<feature type="non-terminal residue" evidence="1">
    <location>
        <position position="1"/>
    </location>
</feature>
<organism evidence="1 2">
    <name type="scientific">Neisseria mucosa (strain ATCC 25996 / DSM 4631 / NCTC 10774 / M26)</name>
    <dbReference type="NCBI Taxonomy" id="546266"/>
    <lineage>
        <taxon>Bacteria</taxon>
        <taxon>Pseudomonadati</taxon>
        <taxon>Pseudomonadota</taxon>
        <taxon>Betaproteobacteria</taxon>
        <taxon>Neisseriales</taxon>
        <taxon>Neisseriaceae</taxon>
        <taxon>Neisseria</taxon>
    </lineage>
</organism>
<dbReference type="EMBL" id="ACDX02000006">
    <property type="protein sequence ID" value="EFC88644.1"/>
    <property type="molecule type" value="Genomic_DNA"/>
</dbReference>
<protein>
    <submittedName>
        <fullName evidence="1">Uncharacterized protein</fullName>
    </submittedName>
</protein>
<accession>D2ZVQ0</accession>
<dbReference type="Proteomes" id="UP000003344">
    <property type="component" value="Unassembled WGS sequence"/>
</dbReference>
<name>D2ZVQ0_NEIM2</name>
<reference evidence="1 2" key="1">
    <citation type="submission" date="2009-10" db="EMBL/GenBank/DDBJ databases">
        <authorList>
            <person name="Weinstock G."/>
            <person name="Sodergren E."/>
            <person name="Clifton S."/>
            <person name="Fulton L."/>
            <person name="Fulton B."/>
            <person name="Courtney L."/>
            <person name="Fronick C."/>
            <person name="Harrison M."/>
            <person name="Strong C."/>
            <person name="Farmer C."/>
            <person name="Delahaunty K."/>
            <person name="Markovic C."/>
            <person name="Hall O."/>
            <person name="Minx P."/>
            <person name="Tomlinson C."/>
            <person name="Mitreva M."/>
            <person name="Nelson J."/>
            <person name="Hou S."/>
            <person name="Wollam A."/>
            <person name="Pepin K.H."/>
            <person name="Johnson M."/>
            <person name="Bhonagiri V."/>
            <person name="Nash W.E."/>
            <person name="Warren W."/>
            <person name="Chinwalla A."/>
            <person name="Mardis E.R."/>
            <person name="Wilson R.K."/>
        </authorList>
    </citation>
    <scope>NUCLEOTIDE SEQUENCE [LARGE SCALE GENOMIC DNA]</scope>
    <source>
        <strain evidence="2">ATCC 25996 / DSM 4631 / NCTC 10774 / M26</strain>
    </source>
</reference>
<evidence type="ECO:0000313" key="2">
    <source>
        <dbReference type="Proteomes" id="UP000003344"/>
    </source>
</evidence>
<gene>
    <name evidence="1" type="ORF">NEIMUCOT_04693</name>
</gene>
<comment type="caution">
    <text evidence="1">The sequence shown here is derived from an EMBL/GenBank/DDBJ whole genome shotgun (WGS) entry which is preliminary data.</text>
</comment>
<evidence type="ECO:0000313" key="1">
    <source>
        <dbReference type="EMBL" id="EFC88644.1"/>
    </source>
</evidence>